<dbReference type="InterPro" id="IPR019734">
    <property type="entry name" value="TPR_rpt"/>
</dbReference>
<dbReference type="EMBL" id="CAJNOI010000079">
    <property type="protein sequence ID" value="CAF1017121.1"/>
    <property type="molecule type" value="Genomic_DNA"/>
</dbReference>
<dbReference type="Pfam" id="PF13424">
    <property type="entry name" value="TPR_12"/>
    <property type="match status" value="2"/>
</dbReference>
<protein>
    <submittedName>
        <fullName evidence="4">Uncharacterized protein</fullName>
    </submittedName>
</protein>
<evidence type="ECO:0000256" key="1">
    <source>
        <dbReference type="ARBA" id="ARBA00022737"/>
    </source>
</evidence>
<dbReference type="Pfam" id="PF13374">
    <property type="entry name" value="TPR_10"/>
    <property type="match status" value="1"/>
</dbReference>
<dbReference type="PANTHER" id="PTHR45641">
    <property type="entry name" value="TETRATRICOPEPTIDE REPEAT PROTEIN (AFU_ORTHOLOGUE AFUA_6G03870)"/>
    <property type="match status" value="1"/>
</dbReference>
<gene>
    <name evidence="4" type="ORF">BJG266_LOCUS16792</name>
</gene>
<dbReference type="PROSITE" id="PS51996">
    <property type="entry name" value="TR_MART"/>
    <property type="match status" value="1"/>
</dbReference>
<accession>A0A814I0K6</accession>
<dbReference type="SUPFAM" id="SSF56399">
    <property type="entry name" value="ADP-ribosylation"/>
    <property type="match status" value="1"/>
</dbReference>
<comment type="caution">
    <text evidence="4">The sequence shown here is derived from an EMBL/GenBank/DDBJ whole genome shotgun (WGS) entry which is preliminary data.</text>
</comment>
<dbReference type="PROSITE" id="PS50005">
    <property type="entry name" value="TPR"/>
    <property type="match status" value="4"/>
</dbReference>
<name>A0A814I0K6_9BILA</name>
<evidence type="ECO:0000256" key="3">
    <source>
        <dbReference type="PROSITE-ProRule" id="PRU00339"/>
    </source>
</evidence>
<dbReference type="Pfam" id="PF13181">
    <property type="entry name" value="TPR_8"/>
    <property type="match status" value="1"/>
</dbReference>
<sequence>MSKTRLPSHMERTTYLEKTPLVEMKQIILAPIRSREPISNPQLNQINNGLTSKTLILHREKSTRARKSIKLPSIISQTSTSTYKVPRTKESISDTKYNHDVTKHRLPLILPKHPTNKILIHKQDPPAKLITKKDPIPVTSENFTQAQSQSGDCTVRSQVHFVSPFRLIWLDANMMTLSEDHSDQINQLQEVVDQINIFIDCQRCINFLQKKTNEKLFLIVSNILSQSMIPHIHDLSHLQNIFIFTEIIPKNKQWIKNWPKIKGIFHNIESIHQHLQQEIQRCLRESIAISNSSINLDRIDPSFMYTQLLKEILLHIENDHTAMKELIEFFRKSHCHIQQRMKIIDEFEQDYYKHTPVWWYTRGCFIYDMINSALRSQDVSVIIHTRFFIRDLHTQIKQLYKLPTDTMILYRGQGLSYGDFQQIRTLVGGLYSFHQFLSATYDRAVALLFAESSREDPNLIGILFHINIDPAAIESHFFASLENESCFKKENEYLFTMHTVFRIGEIKQLEDRLWQVELSLTREDDNDLRTLTEQIREVTYGSTGWNRLGKLFLKIGKLDKAEEIFKILIKNSSEDNLDELAHYYHLMGTIKENQNNYIEALDFYLKTAKIYQSASNSHHFDSATLYNKIGSIYQRNKEYSKALEFHQMAKDVQEKSKPPNITELGITYGNLAVVYKNLGSGIEALHYYEEELKIHKKSVPFKYIDLAMTYENIAEMYYNMKEYLKALDLFRKVSNIRQYCLRHDNTELAISYNNIGKVHEKMGNDLIAITQCQLARDILRKSIPMNYSELAKICNRIAELYRKIEQPSKALEFYEETLRNLDRSSHFNEINLAATHDNIGQMYEKIDRFKEAFLSYRKAIQMEKQSMISNESQLQLYQKHFHNVGEKLKMNLDSYNHNHV</sequence>
<feature type="repeat" description="TPR" evidence="3">
    <location>
        <begin position="623"/>
        <end position="656"/>
    </location>
</feature>
<dbReference type="Gene3D" id="3.90.176.10">
    <property type="entry name" value="Toxin ADP-ribosyltransferase, Chain A, domain 1"/>
    <property type="match status" value="1"/>
</dbReference>
<dbReference type="AlphaFoldDB" id="A0A814I0K6"/>
<keyword evidence="1" id="KW-0677">Repeat</keyword>
<evidence type="ECO:0000313" key="5">
    <source>
        <dbReference type="Proteomes" id="UP000663877"/>
    </source>
</evidence>
<reference evidence="4" key="1">
    <citation type="submission" date="2021-02" db="EMBL/GenBank/DDBJ databases">
        <authorList>
            <person name="Nowell W R."/>
        </authorList>
    </citation>
    <scope>NUCLEOTIDE SEQUENCE</scope>
</reference>
<dbReference type="InterPro" id="IPR011990">
    <property type="entry name" value="TPR-like_helical_dom_sf"/>
</dbReference>
<dbReference type="PANTHER" id="PTHR45641:SF1">
    <property type="entry name" value="AAA+ ATPASE DOMAIN-CONTAINING PROTEIN"/>
    <property type="match status" value="1"/>
</dbReference>
<evidence type="ECO:0000313" key="4">
    <source>
        <dbReference type="EMBL" id="CAF1017121.1"/>
    </source>
</evidence>
<feature type="repeat" description="TPR" evidence="3">
    <location>
        <begin position="707"/>
        <end position="740"/>
    </location>
</feature>
<evidence type="ECO:0000256" key="2">
    <source>
        <dbReference type="ARBA" id="ARBA00022803"/>
    </source>
</evidence>
<proteinExistence type="predicted"/>
<feature type="repeat" description="TPR" evidence="3">
    <location>
        <begin position="833"/>
        <end position="866"/>
    </location>
</feature>
<organism evidence="4 5">
    <name type="scientific">Adineta steineri</name>
    <dbReference type="NCBI Taxonomy" id="433720"/>
    <lineage>
        <taxon>Eukaryota</taxon>
        <taxon>Metazoa</taxon>
        <taxon>Spiralia</taxon>
        <taxon>Gnathifera</taxon>
        <taxon>Rotifera</taxon>
        <taxon>Eurotatoria</taxon>
        <taxon>Bdelloidea</taxon>
        <taxon>Adinetida</taxon>
        <taxon>Adinetidae</taxon>
        <taxon>Adineta</taxon>
    </lineage>
</organism>
<keyword evidence="2 3" id="KW-0802">TPR repeat</keyword>
<dbReference type="SMART" id="SM00028">
    <property type="entry name" value="TPR"/>
    <property type="match status" value="8"/>
</dbReference>
<dbReference type="Proteomes" id="UP000663877">
    <property type="component" value="Unassembled WGS sequence"/>
</dbReference>
<dbReference type="SUPFAM" id="SSF48452">
    <property type="entry name" value="TPR-like"/>
    <property type="match status" value="2"/>
</dbReference>
<dbReference type="Gene3D" id="1.25.40.10">
    <property type="entry name" value="Tetratricopeptide repeat domain"/>
    <property type="match status" value="3"/>
</dbReference>
<feature type="repeat" description="TPR" evidence="3">
    <location>
        <begin position="542"/>
        <end position="575"/>
    </location>
</feature>